<sequence>MAASSGVTVLVLLLCCWRGAELQPINMTTGPTTETMSSKNLEDIPGVFDEILVEEILEPNKSSVSKTQKAGTTLSSKLFQEKNSGTGENYQLGGPEGHHELSDISQFSLGAQDKILNNAAKCPTESTGQTSSPVSCAQPCPCCQSSAATAATAIR</sequence>
<evidence type="ECO:0000256" key="1">
    <source>
        <dbReference type="SAM" id="MobiDB-lite"/>
    </source>
</evidence>
<accession>A0ABM5BAQ6</accession>
<feature type="signal peptide" evidence="2">
    <location>
        <begin position="1"/>
        <end position="22"/>
    </location>
</feature>
<feature type="compositionally biased region" description="Polar residues" evidence="1">
    <location>
        <begin position="75"/>
        <end position="89"/>
    </location>
</feature>
<evidence type="ECO:0000256" key="2">
    <source>
        <dbReference type="SAM" id="SignalP"/>
    </source>
</evidence>
<evidence type="ECO:0000313" key="4">
    <source>
        <dbReference type="RefSeq" id="XP_072793490.1"/>
    </source>
</evidence>
<gene>
    <name evidence="4" type="primary">LOC140685579</name>
</gene>
<name>A0ABM5BAQ6_VICPA</name>
<feature type="chain" id="PRO_5046058254" evidence="2">
    <location>
        <begin position="23"/>
        <end position="155"/>
    </location>
</feature>
<keyword evidence="2" id="KW-0732">Signal</keyword>
<dbReference type="Pfam" id="PF15307">
    <property type="entry name" value="SPACA7"/>
    <property type="match status" value="1"/>
</dbReference>
<dbReference type="RefSeq" id="XP_072793490.1">
    <property type="nucleotide sequence ID" value="XM_072937389.1"/>
</dbReference>
<dbReference type="GeneID" id="140685579"/>
<protein>
    <submittedName>
        <fullName evidence="4">Sperm acrosome-associated protein 7-like isoform X2</fullName>
    </submittedName>
</protein>
<dbReference type="InterPro" id="IPR029301">
    <property type="entry name" value="SPACA7"/>
</dbReference>
<evidence type="ECO:0000313" key="3">
    <source>
        <dbReference type="Proteomes" id="UP001652581"/>
    </source>
</evidence>
<organism evidence="3 4">
    <name type="scientific">Vicugna pacos</name>
    <name type="common">Alpaca</name>
    <name type="synonym">Lama pacos</name>
    <dbReference type="NCBI Taxonomy" id="30538"/>
    <lineage>
        <taxon>Eukaryota</taxon>
        <taxon>Metazoa</taxon>
        <taxon>Chordata</taxon>
        <taxon>Craniata</taxon>
        <taxon>Vertebrata</taxon>
        <taxon>Euteleostomi</taxon>
        <taxon>Mammalia</taxon>
        <taxon>Eutheria</taxon>
        <taxon>Laurasiatheria</taxon>
        <taxon>Artiodactyla</taxon>
        <taxon>Tylopoda</taxon>
        <taxon>Camelidae</taxon>
        <taxon>Vicugna</taxon>
    </lineage>
</organism>
<proteinExistence type="predicted"/>
<dbReference type="Proteomes" id="UP001652581">
    <property type="component" value="Chromosome 14"/>
</dbReference>
<feature type="region of interest" description="Disordered" evidence="1">
    <location>
        <begin position="75"/>
        <end position="97"/>
    </location>
</feature>
<keyword evidence="3" id="KW-1185">Reference proteome</keyword>
<reference evidence="4" key="1">
    <citation type="submission" date="2025-08" db="UniProtKB">
        <authorList>
            <consortium name="RefSeq"/>
        </authorList>
    </citation>
    <scope>IDENTIFICATION</scope>
</reference>